<dbReference type="GO" id="GO:0004386">
    <property type="term" value="F:helicase activity"/>
    <property type="evidence" value="ECO:0007669"/>
    <property type="project" value="UniProtKB-KW"/>
</dbReference>
<evidence type="ECO:0000256" key="3">
    <source>
        <dbReference type="ARBA" id="ARBA00022806"/>
    </source>
</evidence>
<dbReference type="SUPFAM" id="SSF48452">
    <property type="entry name" value="TPR-like"/>
    <property type="match status" value="1"/>
</dbReference>
<keyword evidence="2" id="KW-0378">Hydrolase</keyword>
<sequence length="608" mass="69562">MSLLDSMEIFLFEDSSMTSEELENSFLQQQMISSEFVDTSSLVYTRSQCLSILRSLQASLDKLSLPVVTNIASTTEFCFQKASLIFCTTSSSYKLHSFDVEPFKLLVIDEAAQVKECESIIALQIPDVRHAFWLVMNGNYQPWLTARMHPLISCFPNSRFYLNQILDAPAVQSESYKRRYLEGRMFGPYSFIDIRGGREELDDVGRSRRNMVEVAVIVKLVQKLYKAWNHSKEKLSIGLISPYAAQAVAIGDKLEQTFQNHEKFKVNVKSIDGFQGGEEDIIIISTVRSNNGGSIGFLSSPQRTNVALTRARHCLWILGNERTLSLADSVWEALINDAKQRQCFFTADEDCDIGKTITDVKKELDQLEDLLSGESILFKNSRWKDVLLYNFFGSSPMSSQWRVVYEFLNEKDLLDANSPKSFPSFSQSRHNILCSELKQLYGAITRTRQRLWICENNERALKPMFDYWKRLCLVQVRKIHDSLEEAMQRASSPEEWKLQGIKVCSSGKKNYEMAIMCFEKAREQRWEKRAKACGLRAAADRLCVSNPEEGRVMLREAAELFDSIGRADSAAECYRDLGDFWRAEKIYSAMSELRKIGECFGGWAYHSG</sequence>
<dbReference type="InterPro" id="IPR041679">
    <property type="entry name" value="DNA2/NAM7-like_C"/>
</dbReference>
<dbReference type="GO" id="GO:0005694">
    <property type="term" value="C:chromosome"/>
    <property type="evidence" value="ECO:0007669"/>
    <property type="project" value="UniProtKB-ARBA"/>
</dbReference>
<proteinExistence type="predicted"/>
<evidence type="ECO:0000256" key="4">
    <source>
        <dbReference type="ARBA" id="ARBA00022840"/>
    </source>
</evidence>
<dbReference type="Pfam" id="PF13087">
    <property type="entry name" value="AAA_12"/>
    <property type="match status" value="1"/>
</dbReference>
<feature type="domain" description="DNA2/NAM7 helicase helicase" evidence="5">
    <location>
        <begin position="54"/>
        <end position="124"/>
    </location>
</feature>
<dbReference type="InterPro" id="IPR041677">
    <property type="entry name" value="DNA2/NAM7_AAA_11"/>
</dbReference>
<evidence type="ECO:0000259" key="5">
    <source>
        <dbReference type="Pfam" id="PF13086"/>
    </source>
</evidence>
<comment type="caution">
    <text evidence="7">The sequence shown here is derived from an EMBL/GenBank/DDBJ whole genome shotgun (WGS) entry which is preliminary data.</text>
</comment>
<dbReference type="EMBL" id="JACGWK010000006">
    <property type="protein sequence ID" value="KAL0349341.1"/>
    <property type="molecule type" value="Genomic_DNA"/>
</dbReference>
<dbReference type="AlphaFoldDB" id="A0AAW2P3S3"/>
<keyword evidence="4" id="KW-0067">ATP-binding</keyword>
<evidence type="ECO:0000256" key="1">
    <source>
        <dbReference type="ARBA" id="ARBA00022741"/>
    </source>
</evidence>
<dbReference type="InterPro" id="IPR039904">
    <property type="entry name" value="TRANK1"/>
</dbReference>
<dbReference type="Gene3D" id="3.40.50.300">
    <property type="entry name" value="P-loop containing nucleotide triphosphate hydrolases"/>
    <property type="match status" value="2"/>
</dbReference>
<dbReference type="GO" id="GO:0005524">
    <property type="term" value="F:ATP binding"/>
    <property type="evidence" value="ECO:0007669"/>
    <property type="project" value="UniProtKB-KW"/>
</dbReference>
<dbReference type="CDD" id="cd18808">
    <property type="entry name" value="SF1_C_Upf1"/>
    <property type="match status" value="1"/>
</dbReference>
<accession>A0AAW2P3S3</accession>
<dbReference type="InterPro" id="IPR011990">
    <property type="entry name" value="TPR-like_helical_dom_sf"/>
</dbReference>
<organism evidence="7">
    <name type="scientific">Sesamum angustifolium</name>
    <dbReference type="NCBI Taxonomy" id="2727405"/>
    <lineage>
        <taxon>Eukaryota</taxon>
        <taxon>Viridiplantae</taxon>
        <taxon>Streptophyta</taxon>
        <taxon>Embryophyta</taxon>
        <taxon>Tracheophyta</taxon>
        <taxon>Spermatophyta</taxon>
        <taxon>Magnoliopsida</taxon>
        <taxon>eudicotyledons</taxon>
        <taxon>Gunneridae</taxon>
        <taxon>Pentapetalae</taxon>
        <taxon>asterids</taxon>
        <taxon>lamiids</taxon>
        <taxon>Lamiales</taxon>
        <taxon>Pedaliaceae</taxon>
        <taxon>Sesamum</taxon>
    </lineage>
</organism>
<dbReference type="Pfam" id="PF13086">
    <property type="entry name" value="AAA_11"/>
    <property type="match status" value="1"/>
</dbReference>
<evidence type="ECO:0000256" key="2">
    <source>
        <dbReference type="ARBA" id="ARBA00022801"/>
    </source>
</evidence>
<keyword evidence="3 7" id="KW-0347">Helicase</keyword>
<dbReference type="FunFam" id="3.40.50.300:FF:000326">
    <property type="entry name" value="P-loop containing nucleoside triphosphate hydrolase"/>
    <property type="match status" value="1"/>
</dbReference>
<name>A0AAW2P3S3_9LAMI</name>
<reference evidence="7" key="2">
    <citation type="journal article" date="2024" name="Plant">
        <title>Genomic evolution and insights into agronomic trait innovations of Sesamum species.</title>
        <authorList>
            <person name="Miao H."/>
            <person name="Wang L."/>
            <person name="Qu L."/>
            <person name="Liu H."/>
            <person name="Sun Y."/>
            <person name="Le M."/>
            <person name="Wang Q."/>
            <person name="Wei S."/>
            <person name="Zheng Y."/>
            <person name="Lin W."/>
            <person name="Duan Y."/>
            <person name="Cao H."/>
            <person name="Xiong S."/>
            <person name="Wang X."/>
            <person name="Wei L."/>
            <person name="Li C."/>
            <person name="Ma Q."/>
            <person name="Ju M."/>
            <person name="Zhao R."/>
            <person name="Li G."/>
            <person name="Mu C."/>
            <person name="Tian Q."/>
            <person name="Mei H."/>
            <person name="Zhang T."/>
            <person name="Gao T."/>
            <person name="Zhang H."/>
        </authorList>
    </citation>
    <scope>NUCLEOTIDE SEQUENCE</scope>
    <source>
        <strain evidence="7">G01</strain>
    </source>
</reference>
<evidence type="ECO:0000313" key="7">
    <source>
        <dbReference type="EMBL" id="KAL0349341.1"/>
    </source>
</evidence>
<dbReference type="GO" id="GO:0016787">
    <property type="term" value="F:hydrolase activity"/>
    <property type="evidence" value="ECO:0007669"/>
    <property type="project" value="UniProtKB-KW"/>
</dbReference>
<protein>
    <submittedName>
        <fullName evidence="7">Helicase SEN1</fullName>
    </submittedName>
</protein>
<dbReference type="PANTHER" id="PTHR21529:SF4">
    <property type="entry name" value="TPR AND ANKYRIN REPEAT-CONTAINING PROTEIN 1"/>
    <property type="match status" value="1"/>
</dbReference>
<dbReference type="PANTHER" id="PTHR21529">
    <property type="entry name" value="MAMMARY TURMOR VIRUS RECEPTOR HOMOLOG 1, 2 MTVR1, 2"/>
    <property type="match status" value="1"/>
</dbReference>
<dbReference type="InterPro" id="IPR027417">
    <property type="entry name" value="P-loop_NTPase"/>
</dbReference>
<keyword evidence="1" id="KW-0547">Nucleotide-binding</keyword>
<dbReference type="InterPro" id="IPR047187">
    <property type="entry name" value="SF1_C_Upf1"/>
</dbReference>
<reference evidence="7" key="1">
    <citation type="submission" date="2020-06" db="EMBL/GenBank/DDBJ databases">
        <authorList>
            <person name="Li T."/>
            <person name="Hu X."/>
            <person name="Zhang T."/>
            <person name="Song X."/>
            <person name="Zhang H."/>
            <person name="Dai N."/>
            <person name="Sheng W."/>
            <person name="Hou X."/>
            <person name="Wei L."/>
        </authorList>
    </citation>
    <scope>NUCLEOTIDE SEQUENCE</scope>
    <source>
        <strain evidence="7">G01</strain>
        <tissue evidence="7">Leaf</tissue>
    </source>
</reference>
<dbReference type="SUPFAM" id="SSF52540">
    <property type="entry name" value="P-loop containing nucleoside triphosphate hydrolases"/>
    <property type="match status" value="1"/>
</dbReference>
<evidence type="ECO:0000259" key="6">
    <source>
        <dbReference type="Pfam" id="PF13087"/>
    </source>
</evidence>
<feature type="domain" description="DNA2/NAM7 helicase-like C-terminal" evidence="6">
    <location>
        <begin position="147"/>
        <end position="321"/>
    </location>
</feature>
<gene>
    <name evidence="7" type="ORF">Sangu_1161900</name>
</gene>